<dbReference type="GO" id="GO:0005743">
    <property type="term" value="C:mitochondrial inner membrane"/>
    <property type="evidence" value="ECO:0007669"/>
    <property type="project" value="UniProtKB-SubCell"/>
</dbReference>
<feature type="transmembrane region" description="Helical" evidence="19">
    <location>
        <begin position="348"/>
        <end position="373"/>
    </location>
</feature>
<evidence type="ECO:0000256" key="12">
    <source>
        <dbReference type="ARBA" id="ARBA00022989"/>
    </source>
</evidence>
<dbReference type="PIRSF" id="PIRSF038885">
    <property type="entry name" value="COB"/>
    <property type="match status" value="1"/>
</dbReference>
<evidence type="ECO:0000259" key="20">
    <source>
        <dbReference type="PROSITE" id="PS51002"/>
    </source>
</evidence>
<keyword evidence="11 19" id="KW-0249">Electron transport</keyword>
<feature type="transmembrane region" description="Helical" evidence="19">
    <location>
        <begin position="179"/>
        <end position="201"/>
    </location>
</feature>
<dbReference type="CDD" id="cd00290">
    <property type="entry name" value="cytochrome_b_C"/>
    <property type="match status" value="1"/>
</dbReference>
<dbReference type="InterPro" id="IPR048259">
    <property type="entry name" value="Cytochrome_b_N_euk/bac"/>
</dbReference>
<feature type="binding site" description="axial binding residue" evidence="18">
    <location>
        <position position="98"/>
    </location>
    <ligand>
        <name>heme b</name>
        <dbReference type="ChEBI" id="CHEBI:60344"/>
        <label>b566</label>
    </ligand>
    <ligandPart>
        <name>Fe</name>
        <dbReference type="ChEBI" id="CHEBI:18248"/>
    </ligandPart>
</feature>
<keyword evidence="14" id="KW-0830">Ubiquinone</keyword>
<dbReference type="InterPro" id="IPR036150">
    <property type="entry name" value="Cyt_b/b6_C_sf"/>
</dbReference>
<evidence type="ECO:0000313" key="22">
    <source>
        <dbReference type="EMBL" id="QOH91210.1"/>
    </source>
</evidence>
<evidence type="ECO:0000256" key="18">
    <source>
        <dbReference type="PIRSR" id="PIRSR038885-2"/>
    </source>
</evidence>
<dbReference type="InterPro" id="IPR048260">
    <property type="entry name" value="Cytochrome_b_C_euk/bac"/>
</dbReference>
<feature type="binding site" description="axial binding residue" evidence="18">
    <location>
        <position position="183"/>
    </location>
    <ligand>
        <name>heme b</name>
        <dbReference type="ChEBI" id="CHEBI:60344"/>
        <label>b562</label>
    </ligand>
    <ligandPart>
        <name>Fe</name>
        <dbReference type="ChEBI" id="CHEBI:18248"/>
    </ligandPart>
</feature>
<evidence type="ECO:0000256" key="5">
    <source>
        <dbReference type="ARBA" id="ARBA00022448"/>
    </source>
</evidence>
<protein>
    <recommendedName>
        <fullName evidence="4 19">Cytochrome b</fullName>
    </recommendedName>
</protein>
<feature type="binding site" evidence="17">
    <location>
        <position position="202"/>
    </location>
    <ligand>
        <name>a ubiquinone</name>
        <dbReference type="ChEBI" id="CHEBI:16389"/>
    </ligand>
</feature>
<comment type="subcellular location">
    <subcellularLocation>
        <location evidence="2">Mitochondrion inner membrane</location>
        <topology evidence="2">Multi-pass membrane protein</topology>
    </subcellularLocation>
</comment>
<dbReference type="PROSITE" id="PS51002">
    <property type="entry name" value="CYTB_NTER"/>
    <property type="match status" value="1"/>
</dbReference>
<evidence type="ECO:0000256" key="13">
    <source>
        <dbReference type="ARBA" id="ARBA00023004"/>
    </source>
</evidence>
<evidence type="ECO:0000256" key="11">
    <source>
        <dbReference type="ARBA" id="ARBA00022982"/>
    </source>
</evidence>
<dbReference type="GO" id="GO:0006122">
    <property type="term" value="P:mitochondrial electron transport, ubiquinol to cytochrome c"/>
    <property type="evidence" value="ECO:0007669"/>
    <property type="project" value="TreeGrafter"/>
</dbReference>
<dbReference type="Pfam" id="PF00032">
    <property type="entry name" value="Cytochrom_B_C"/>
    <property type="match status" value="1"/>
</dbReference>
<dbReference type="CDD" id="cd00284">
    <property type="entry name" value="Cytochrome_b_N"/>
    <property type="match status" value="1"/>
</dbReference>
<feature type="transmembrane region" description="Helical" evidence="19">
    <location>
        <begin position="146"/>
        <end position="167"/>
    </location>
</feature>
<evidence type="ECO:0000256" key="17">
    <source>
        <dbReference type="PIRSR" id="PIRSR038885-1"/>
    </source>
</evidence>
<keyword evidence="6 18" id="KW-0349">Heme</keyword>
<feature type="transmembrane region" description="Helical" evidence="19">
    <location>
        <begin position="289"/>
        <end position="312"/>
    </location>
</feature>
<dbReference type="PANTHER" id="PTHR19271">
    <property type="entry name" value="CYTOCHROME B"/>
    <property type="match status" value="1"/>
</dbReference>
<dbReference type="InterPro" id="IPR005798">
    <property type="entry name" value="Cyt_b/b6_C"/>
</dbReference>
<feature type="transmembrane region" description="Helical" evidence="19">
    <location>
        <begin position="230"/>
        <end position="251"/>
    </location>
</feature>
<dbReference type="GeneID" id="60239049"/>
<feature type="domain" description="Cytochrome b/b6 C-terminal region profile" evidence="21">
    <location>
        <begin position="211"/>
        <end position="378"/>
    </location>
</feature>
<dbReference type="Gene3D" id="1.20.810.10">
    <property type="entry name" value="Cytochrome Bc1 Complex, Chain C"/>
    <property type="match status" value="1"/>
</dbReference>
<feature type="transmembrane region" description="Helical" evidence="19">
    <location>
        <begin position="30"/>
        <end position="57"/>
    </location>
</feature>
<evidence type="ECO:0000256" key="10">
    <source>
        <dbReference type="ARBA" id="ARBA00022792"/>
    </source>
</evidence>
<geneLocation type="mitochondrion" evidence="22"/>
<organism evidence="22">
    <name type="scientific">Petalocephala chlorophana</name>
    <dbReference type="NCBI Taxonomy" id="2501810"/>
    <lineage>
        <taxon>Eukaryota</taxon>
        <taxon>Metazoa</taxon>
        <taxon>Ecdysozoa</taxon>
        <taxon>Arthropoda</taxon>
        <taxon>Hexapoda</taxon>
        <taxon>Insecta</taxon>
        <taxon>Pterygota</taxon>
        <taxon>Neoptera</taxon>
        <taxon>Paraneoptera</taxon>
        <taxon>Hemiptera</taxon>
        <taxon>Auchenorrhyncha</taxon>
        <taxon>Membracoidea</taxon>
        <taxon>Cicadellidae</taxon>
        <taxon>Ledrinae</taxon>
        <taxon>Petalocephala</taxon>
    </lineage>
</organism>
<comment type="similarity">
    <text evidence="19">Belongs to the cytochrome b family.</text>
</comment>
<evidence type="ECO:0000259" key="21">
    <source>
        <dbReference type="PROSITE" id="PS51003"/>
    </source>
</evidence>
<dbReference type="InterPro" id="IPR005797">
    <property type="entry name" value="Cyt_b/b6_N"/>
</dbReference>
<dbReference type="CTD" id="4519"/>
<keyword evidence="16 19" id="KW-0472">Membrane</keyword>
<accession>A0A7L8XEG1</accession>
<dbReference type="GO" id="GO:0046872">
    <property type="term" value="F:metal ion binding"/>
    <property type="evidence" value="ECO:0007669"/>
    <property type="project" value="UniProtKB-UniRule"/>
</dbReference>
<keyword evidence="5 19" id="KW-0813">Transport</keyword>
<dbReference type="Pfam" id="PF00033">
    <property type="entry name" value="Cytochrome_B"/>
    <property type="match status" value="1"/>
</dbReference>
<feature type="binding site" description="axial binding residue" evidence="18">
    <location>
        <position position="84"/>
    </location>
    <ligand>
        <name>heme b</name>
        <dbReference type="ChEBI" id="CHEBI:60344"/>
        <label>b562</label>
    </ligand>
    <ligandPart>
        <name>Fe</name>
        <dbReference type="ChEBI" id="CHEBI:18248"/>
    </ligandPart>
</feature>
<feature type="transmembrane region" description="Helical" evidence="19">
    <location>
        <begin position="78"/>
        <end position="99"/>
    </location>
</feature>
<dbReference type="InterPro" id="IPR027387">
    <property type="entry name" value="Cytb/b6-like_sf"/>
</dbReference>
<evidence type="ECO:0000256" key="6">
    <source>
        <dbReference type="ARBA" id="ARBA00022617"/>
    </source>
</evidence>
<comment type="cofactor">
    <cofactor evidence="18">
        <name>heme</name>
        <dbReference type="ChEBI" id="CHEBI:30413"/>
    </cofactor>
    <text evidence="18">Binds 2 heme groups non-covalently.</text>
</comment>
<dbReference type="RefSeq" id="YP_009946905.1">
    <property type="nucleotide sequence ID" value="NC_051527.1"/>
</dbReference>
<keyword evidence="8 19" id="KW-0812">Transmembrane</keyword>
<keyword evidence="10" id="KW-0999">Mitochondrion inner membrane</keyword>
<dbReference type="AlphaFoldDB" id="A0A7L8XEG1"/>
<feature type="binding site" description="axial binding residue" evidence="18">
    <location>
        <position position="197"/>
    </location>
    <ligand>
        <name>heme b</name>
        <dbReference type="ChEBI" id="CHEBI:60344"/>
        <label>b566</label>
    </ligand>
    <ligandPart>
        <name>Fe</name>
        <dbReference type="ChEBI" id="CHEBI:18248"/>
    </ligandPart>
</feature>
<feature type="transmembrane region" description="Helical" evidence="19">
    <location>
        <begin position="324"/>
        <end position="341"/>
    </location>
</feature>
<dbReference type="SUPFAM" id="SSF81648">
    <property type="entry name" value="a domain/subunit of cytochrome bc1 complex (Ubiquinol-cytochrome c reductase)"/>
    <property type="match status" value="1"/>
</dbReference>
<evidence type="ECO:0000256" key="15">
    <source>
        <dbReference type="ARBA" id="ARBA00023128"/>
    </source>
</evidence>
<evidence type="ECO:0000256" key="4">
    <source>
        <dbReference type="ARBA" id="ARBA00013531"/>
    </source>
</evidence>
<sequence>MNKSLRKTNPIFSILNSSLVDLPAPVNLSYWWNFGSILGLCLIIQLITGIFLSMHYFSSVDLAFSSVSHISRDVNNGWFVRVMHSNGASFFFVCLYIHVGRGIYYGSYSYIMTWFSGILMMLVLMGTAFLGYVLPWGQMSFWGATVITNLLSAIPYLGLTLVNWIWGGFSVDGPTLSRFFSLHFLFPFMILMFTLIHLFFLHITGSNNPIGINSKVDKVPFHPYFSIKDVFGFCLVLFLFLILNLCCPYLLSDPDNFIPANPMVTPVHIQPEWYFLFAYAILRSVPNKLGGVVSLFMSIFILFILPFSMNFLFSGLEFYPLSQFLFWVYVSLVFMLTWIGSCPVEDPYVLIGMVLTLMYFIYFIFDPILHYFWDSFLY</sequence>
<feature type="domain" description="Cytochrome b/b6 N-terminal region profile" evidence="20">
    <location>
        <begin position="1"/>
        <end position="210"/>
    </location>
</feature>
<dbReference type="PROSITE" id="PS51003">
    <property type="entry name" value="CYTB_CTER"/>
    <property type="match status" value="1"/>
</dbReference>
<dbReference type="GO" id="GO:0008121">
    <property type="term" value="F:quinol-cytochrome-c reductase activity"/>
    <property type="evidence" value="ECO:0007669"/>
    <property type="project" value="InterPro"/>
</dbReference>
<evidence type="ECO:0000256" key="16">
    <source>
        <dbReference type="ARBA" id="ARBA00023136"/>
    </source>
</evidence>
<keyword evidence="9 18" id="KW-0479">Metal-binding</keyword>
<dbReference type="InterPro" id="IPR030689">
    <property type="entry name" value="Cytochrome_b"/>
</dbReference>
<evidence type="ECO:0000256" key="2">
    <source>
        <dbReference type="ARBA" id="ARBA00004448"/>
    </source>
</evidence>
<comment type="cofactor">
    <cofactor evidence="19">
        <name>heme b</name>
        <dbReference type="ChEBI" id="CHEBI:60344"/>
    </cofactor>
    <text evidence="19">Binds 2 heme groups non-covalently.</text>
</comment>
<keyword evidence="13 18" id="KW-0408">Iron</keyword>
<reference evidence="22" key="1">
    <citation type="journal article" date="2020" name="Insects">
        <title>Characterization of Two Complete Mitochondrial Genomes of Ledrinae (Hemiptera: Cicadellidae) and Phylogenetic Analysis.</title>
        <authorList>
            <person name="Huang W."/>
            <person name="Zhang Y."/>
        </authorList>
    </citation>
    <scope>NUCLEOTIDE SEQUENCE</scope>
</reference>
<dbReference type="EMBL" id="MT610899">
    <property type="protein sequence ID" value="QOH91210.1"/>
    <property type="molecule type" value="Genomic_DNA"/>
</dbReference>
<comment type="subunit">
    <text evidence="3">The main subunits of complex b-c1 are: cytochrome b, cytochrome c1 and the Rieske protein.</text>
</comment>
<evidence type="ECO:0000256" key="3">
    <source>
        <dbReference type="ARBA" id="ARBA00011649"/>
    </source>
</evidence>
<comment type="function">
    <text evidence="1 19">Component of the ubiquinol-cytochrome c reductase complex (complex III or cytochrome b-c1 complex) that is part of the mitochondrial respiratory chain. The b-c1 complex mediates electron transfer from ubiquinol to cytochrome c. Contributes to the generation of a proton gradient across the mitochondrial membrane that is then used for ATP synthesis.</text>
</comment>
<evidence type="ECO:0000256" key="14">
    <source>
        <dbReference type="ARBA" id="ARBA00023075"/>
    </source>
</evidence>
<keyword evidence="15 19" id="KW-0496">Mitochondrion</keyword>
<keyword evidence="12 19" id="KW-1133">Transmembrane helix</keyword>
<proteinExistence type="inferred from homology"/>
<evidence type="ECO:0000256" key="8">
    <source>
        <dbReference type="ARBA" id="ARBA00022692"/>
    </source>
</evidence>
<evidence type="ECO:0000256" key="19">
    <source>
        <dbReference type="RuleBase" id="RU362117"/>
    </source>
</evidence>
<feature type="transmembrane region" description="Helical" evidence="19">
    <location>
        <begin position="111"/>
        <end position="134"/>
    </location>
</feature>
<evidence type="ECO:0000256" key="1">
    <source>
        <dbReference type="ARBA" id="ARBA00002566"/>
    </source>
</evidence>
<dbReference type="SUPFAM" id="SSF81342">
    <property type="entry name" value="Transmembrane di-heme cytochromes"/>
    <property type="match status" value="1"/>
</dbReference>
<keyword evidence="7 19" id="KW-0679">Respiratory chain</keyword>
<evidence type="ECO:0000256" key="9">
    <source>
        <dbReference type="ARBA" id="ARBA00022723"/>
    </source>
</evidence>
<name>A0A7L8XEG1_9HEMI</name>
<gene>
    <name evidence="22" type="primary">CYTB</name>
</gene>
<dbReference type="GO" id="GO:0016491">
    <property type="term" value="F:oxidoreductase activity"/>
    <property type="evidence" value="ECO:0007669"/>
    <property type="project" value="UniProtKB-UniRule"/>
</dbReference>
<dbReference type="InterPro" id="IPR016174">
    <property type="entry name" value="Di-haem_cyt_TM"/>
</dbReference>
<dbReference type="PANTHER" id="PTHR19271:SF16">
    <property type="entry name" value="CYTOCHROME B"/>
    <property type="match status" value="1"/>
</dbReference>
<evidence type="ECO:0000256" key="7">
    <source>
        <dbReference type="ARBA" id="ARBA00022660"/>
    </source>
</evidence>
<dbReference type="GO" id="GO:0045275">
    <property type="term" value="C:respiratory chain complex III"/>
    <property type="evidence" value="ECO:0007669"/>
    <property type="project" value="InterPro"/>
</dbReference>